<reference evidence="3" key="1">
    <citation type="journal article" date="2013" name="Science">
        <title>The Amborella genome and the evolution of flowering plants.</title>
        <authorList>
            <consortium name="Amborella Genome Project"/>
        </authorList>
    </citation>
    <scope>NUCLEOTIDE SEQUENCE [LARGE SCALE GENOMIC DNA]</scope>
</reference>
<dbReference type="HOGENOM" id="CLU_1519857_0_0_1"/>
<feature type="region of interest" description="Disordered" evidence="1">
    <location>
        <begin position="45"/>
        <end position="109"/>
    </location>
</feature>
<dbReference type="eggNOG" id="ENOG502SGP2">
    <property type="taxonomic scope" value="Eukaryota"/>
</dbReference>
<dbReference type="PANTHER" id="PTHR36764">
    <property type="entry name" value="TRNA (ILE)-LYSIDINE SYNTHASE"/>
    <property type="match status" value="1"/>
</dbReference>
<protein>
    <submittedName>
        <fullName evidence="2">Uncharacterized protein</fullName>
    </submittedName>
</protein>
<feature type="compositionally biased region" description="Polar residues" evidence="1">
    <location>
        <begin position="46"/>
        <end position="55"/>
    </location>
</feature>
<proteinExistence type="predicted"/>
<gene>
    <name evidence="2" type="ORF">AMTR_s00002p00236860</name>
</gene>
<keyword evidence="3" id="KW-1185">Reference proteome</keyword>
<dbReference type="PANTHER" id="PTHR36764:SF1">
    <property type="entry name" value="TRNA (ILE)-LYSIDINE SYNTHASE"/>
    <property type="match status" value="1"/>
</dbReference>
<sequence length="177" mass="19894">MVVISLYRGKLHKVPDVPRKWLMPQHSISLRDFRKLLQKRRKALSLLQTNNNKEPANSPPPRMAEGIGDNAKEPQHTETPPPLSQEASILHSPHQNKTPYIENPRNSESIEVLNKPAIIDVAEEESKEKVADEEKLKCQESASISNSKFEKEIPAESAKKVDIFRSGTSLSLVLQSS</sequence>
<name>W1P2P2_AMBTC</name>
<evidence type="ECO:0000313" key="3">
    <source>
        <dbReference type="Proteomes" id="UP000017836"/>
    </source>
</evidence>
<evidence type="ECO:0000313" key="2">
    <source>
        <dbReference type="EMBL" id="ERN01205.1"/>
    </source>
</evidence>
<dbReference type="Gramene" id="ERN01205">
    <property type="protein sequence ID" value="ERN01205"/>
    <property type="gene ID" value="AMTR_s00002p00236860"/>
</dbReference>
<dbReference type="EMBL" id="KI394767">
    <property type="protein sequence ID" value="ERN01205.1"/>
    <property type="molecule type" value="Genomic_DNA"/>
</dbReference>
<dbReference type="AlphaFoldDB" id="W1P2P2"/>
<feature type="compositionally biased region" description="Polar residues" evidence="1">
    <location>
        <begin position="93"/>
        <end position="109"/>
    </location>
</feature>
<accession>W1P2P2</accession>
<dbReference type="STRING" id="13333.W1P2P2"/>
<evidence type="ECO:0000256" key="1">
    <source>
        <dbReference type="SAM" id="MobiDB-lite"/>
    </source>
</evidence>
<dbReference type="Proteomes" id="UP000017836">
    <property type="component" value="Unassembled WGS sequence"/>
</dbReference>
<organism evidence="2 3">
    <name type="scientific">Amborella trichopoda</name>
    <dbReference type="NCBI Taxonomy" id="13333"/>
    <lineage>
        <taxon>Eukaryota</taxon>
        <taxon>Viridiplantae</taxon>
        <taxon>Streptophyta</taxon>
        <taxon>Embryophyta</taxon>
        <taxon>Tracheophyta</taxon>
        <taxon>Spermatophyta</taxon>
        <taxon>Magnoliopsida</taxon>
        <taxon>Amborellales</taxon>
        <taxon>Amborellaceae</taxon>
        <taxon>Amborella</taxon>
    </lineage>
</organism>